<feature type="non-terminal residue" evidence="3">
    <location>
        <position position="1"/>
    </location>
</feature>
<keyword evidence="2" id="KW-0732">Signal</keyword>
<comment type="caution">
    <text evidence="3">The sequence shown here is derived from an EMBL/GenBank/DDBJ whole genome shotgun (WGS) entry which is preliminary data.</text>
</comment>
<feature type="compositionally biased region" description="Low complexity" evidence="1">
    <location>
        <begin position="179"/>
        <end position="198"/>
    </location>
</feature>
<evidence type="ECO:0000256" key="1">
    <source>
        <dbReference type="SAM" id="MobiDB-lite"/>
    </source>
</evidence>
<name>A0A9P6STF0_9FUNG</name>
<dbReference type="AlphaFoldDB" id="A0A9P6STF0"/>
<evidence type="ECO:0000313" key="3">
    <source>
        <dbReference type="EMBL" id="KAG0000303.1"/>
    </source>
</evidence>
<protein>
    <submittedName>
        <fullName evidence="3">Uncharacterized protein</fullName>
    </submittedName>
</protein>
<feature type="signal peptide" evidence="2">
    <location>
        <begin position="1"/>
        <end position="22"/>
    </location>
</feature>
<keyword evidence="4" id="KW-1185">Reference proteome</keyword>
<dbReference type="EMBL" id="JAAAID010003153">
    <property type="protein sequence ID" value="KAG0000303.1"/>
    <property type="molecule type" value="Genomic_DNA"/>
</dbReference>
<evidence type="ECO:0000313" key="4">
    <source>
        <dbReference type="Proteomes" id="UP000703661"/>
    </source>
</evidence>
<proteinExistence type="predicted"/>
<organism evidence="3 4">
    <name type="scientific">Entomortierella chlamydospora</name>
    <dbReference type="NCBI Taxonomy" id="101097"/>
    <lineage>
        <taxon>Eukaryota</taxon>
        <taxon>Fungi</taxon>
        <taxon>Fungi incertae sedis</taxon>
        <taxon>Mucoromycota</taxon>
        <taxon>Mortierellomycotina</taxon>
        <taxon>Mortierellomycetes</taxon>
        <taxon>Mortierellales</taxon>
        <taxon>Mortierellaceae</taxon>
        <taxon>Entomortierella</taxon>
    </lineage>
</organism>
<reference evidence="3" key="1">
    <citation type="journal article" date="2020" name="Fungal Divers.">
        <title>Resolving the Mortierellaceae phylogeny through synthesis of multi-gene phylogenetics and phylogenomics.</title>
        <authorList>
            <person name="Vandepol N."/>
            <person name="Liber J."/>
            <person name="Desiro A."/>
            <person name="Na H."/>
            <person name="Kennedy M."/>
            <person name="Barry K."/>
            <person name="Grigoriev I.V."/>
            <person name="Miller A.N."/>
            <person name="O'Donnell K."/>
            <person name="Stajich J.E."/>
            <person name="Bonito G."/>
        </authorList>
    </citation>
    <scope>NUCLEOTIDE SEQUENCE</scope>
    <source>
        <strain evidence="3">NRRL 2769</strain>
    </source>
</reference>
<feature type="compositionally biased region" description="Acidic residues" evidence="1">
    <location>
        <begin position="199"/>
        <end position="210"/>
    </location>
</feature>
<accession>A0A9P6STF0</accession>
<feature type="compositionally biased region" description="Acidic residues" evidence="1">
    <location>
        <begin position="131"/>
        <end position="166"/>
    </location>
</feature>
<feature type="region of interest" description="Disordered" evidence="1">
    <location>
        <begin position="127"/>
        <end position="210"/>
    </location>
</feature>
<evidence type="ECO:0000256" key="2">
    <source>
        <dbReference type="SAM" id="SignalP"/>
    </source>
</evidence>
<sequence length="210" mass="23320">MKFSATIASLIVITVAVLTAEATPVELKKKSRKKCNIDCSGLTLDLINIGAKLFIRDRIGSAIALYRELYYDIGNDVHASRNVEFPEVLLFLLRVSSIAWNSSSYSSNKLHLLMGQLAQELGENAYHRSDDENEKVESDEEEEESEEEEEEESEEETNDGTQESEELPVPIGKLSLANLSQLDQQSGSGSRDNSNPGSDNDDEEDEENDS</sequence>
<gene>
    <name evidence="3" type="ORF">BGZ80_006389</name>
</gene>
<dbReference type="Proteomes" id="UP000703661">
    <property type="component" value="Unassembled WGS sequence"/>
</dbReference>
<feature type="chain" id="PRO_5040154043" evidence="2">
    <location>
        <begin position="23"/>
        <end position="210"/>
    </location>
</feature>